<protein>
    <recommendedName>
        <fullName evidence="1">N-acetyltransferase domain-containing protein</fullName>
    </recommendedName>
</protein>
<keyword evidence="3" id="KW-1185">Reference proteome</keyword>
<sequence>MFIISLLPSAHGQGYGTEALKWLLEVGFKRANLHRIEGWYAAENNAAAKCYKRL</sequence>
<organism evidence="2 3">
    <name type="scientific">Filobasidium floriforme</name>
    <dbReference type="NCBI Taxonomy" id="5210"/>
    <lineage>
        <taxon>Eukaryota</taxon>
        <taxon>Fungi</taxon>
        <taxon>Dikarya</taxon>
        <taxon>Basidiomycota</taxon>
        <taxon>Agaricomycotina</taxon>
        <taxon>Tremellomycetes</taxon>
        <taxon>Filobasidiales</taxon>
        <taxon>Filobasidiaceae</taxon>
        <taxon>Filobasidium</taxon>
    </lineage>
</organism>
<dbReference type="Pfam" id="PF13302">
    <property type="entry name" value="Acetyltransf_3"/>
    <property type="match status" value="1"/>
</dbReference>
<feature type="domain" description="N-acetyltransferase" evidence="1">
    <location>
        <begin position="5"/>
        <end position="54"/>
    </location>
</feature>
<proteinExistence type="predicted"/>
<dbReference type="AlphaFoldDB" id="A0A8K0JEI6"/>
<comment type="caution">
    <text evidence="2">The sequence shown here is derived from an EMBL/GenBank/DDBJ whole genome shotgun (WGS) entry which is preliminary data.</text>
</comment>
<name>A0A8K0JEI6_9TREE</name>
<gene>
    <name evidence="2" type="ORF">FFLO_06620</name>
</gene>
<dbReference type="Proteomes" id="UP000812966">
    <property type="component" value="Unassembled WGS sequence"/>
</dbReference>
<accession>A0A8K0JEI6</accession>
<evidence type="ECO:0000259" key="1">
    <source>
        <dbReference type="Pfam" id="PF13302"/>
    </source>
</evidence>
<reference evidence="2" key="1">
    <citation type="submission" date="2020-04" db="EMBL/GenBank/DDBJ databases">
        <title>Analysis of mating type loci in Filobasidium floriforme.</title>
        <authorList>
            <person name="Nowrousian M."/>
        </authorList>
    </citation>
    <scope>NUCLEOTIDE SEQUENCE</scope>
    <source>
        <strain evidence="2">CBS 6242</strain>
    </source>
</reference>
<evidence type="ECO:0000313" key="2">
    <source>
        <dbReference type="EMBL" id="KAG7527758.1"/>
    </source>
</evidence>
<dbReference type="SUPFAM" id="SSF55729">
    <property type="entry name" value="Acyl-CoA N-acyltransferases (Nat)"/>
    <property type="match status" value="1"/>
</dbReference>
<dbReference type="InterPro" id="IPR016181">
    <property type="entry name" value="Acyl_CoA_acyltransferase"/>
</dbReference>
<evidence type="ECO:0000313" key="3">
    <source>
        <dbReference type="Proteomes" id="UP000812966"/>
    </source>
</evidence>
<dbReference type="EMBL" id="JABELV010000232">
    <property type="protein sequence ID" value="KAG7527758.1"/>
    <property type="molecule type" value="Genomic_DNA"/>
</dbReference>
<dbReference type="InterPro" id="IPR000182">
    <property type="entry name" value="GNAT_dom"/>
</dbReference>
<dbReference type="GO" id="GO:0016747">
    <property type="term" value="F:acyltransferase activity, transferring groups other than amino-acyl groups"/>
    <property type="evidence" value="ECO:0007669"/>
    <property type="project" value="InterPro"/>
</dbReference>
<dbReference type="Gene3D" id="3.40.630.30">
    <property type="match status" value="1"/>
</dbReference>